<name>A0A4Z2HZS9_9TELE</name>
<accession>A0A4Z2HZS9</accession>
<gene>
    <name evidence="2" type="ORF">EYF80_018488</name>
</gene>
<evidence type="ECO:0000313" key="2">
    <source>
        <dbReference type="EMBL" id="TNN71286.1"/>
    </source>
</evidence>
<evidence type="ECO:0000256" key="1">
    <source>
        <dbReference type="SAM" id="MobiDB-lite"/>
    </source>
</evidence>
<proteinExistence type="predicted"/>
<dbReference type="EMBL" id="SRLO01000152">
    <property type="protein sequence ID" value="TNN71286.1"/>
    <property type="molecule type" value="Genomic_DNA"/>
</dbReference>
<reference evidence="2 3" key="1">
    <citation type="submission" date="2019-03" db="EMBL/GenBank/DDBJ databases">
        <title>First draft genome of Liparis tanakae, snailfish: a comprehensive survey of snailfish specific genes.</title>
        <authorList>
            <person name="Kim W."/>
            <person name="Song I."/>
            <person name="Jeong J.-H."/>
            <person name="Kim D."/>
            <person name="Kim S."/>
            <person name="Ryu S."/>
            <person name="Song J.Y."/>
            <person name="Lee S.K."/>
        </authorList>
    </citation>
    <scope>NUCLEOTIDE SEQUENCE [LARGE SCALE GENOMIC DNA]</scope>
    <source>
        <tissue evidence="2">Muscle</tissue>
    </source>
</reference>
<feature type="region of interest" description="Disordered" evidence="1">
    <location>
        <begin position="82"/>
        <end position="115"/>
    </location>
</feature>
<evidence type="ECO:0000313" key="3">
    <source>
        <dbReference type="Proteomes" id="UP000314294"/>
    </source>
</evidence>
<dbReference type="Proteomes" id="UP000314294">
    <property type="component" value="Unassembled WGS sequence"/>
</dbReference>
<organism evidence="2 3">
    <name type="scientific">Liparis tanakae</name>
    <name type="common">Tanaka's snailfish</name>
    <dbReference type="NCBI Taxonomy" id="230148"/>
    <lineage>
        <taxon>Eukaryota</taxon>
        <taxon>Metazoa</taxon>
        <taxon>Chordata</taxon>
        <taxon>Craniata</taxon>
        <taxon>Vertebrata</taxon>
        <taxon>Euteleostomi</taxon>
        <taxon>Actinopterygii</taxon>
        <taxon>Neopterygii</taxon>
        <taxon>Teleostei</taxon>
        <taxon>Neoteleostei</taxon>
        <taxon>Acanthomorphata</taxon>
        <taxon>Eupercaria</taxon>
        <taxon>Perciformes</taxon>
        <taxon>Cottioidei</taxon>
        <taxon>Cottales</taxon>
        <taxon>Liparidae</taxon>
        <taxon>Liparis</taxon>
    </lineage>
</organism>
<dbReference type="AlphaFoldDB" id="A0A4Z2HZS9"/>
<comment type="caution">
    <text evidence="2">The sequence shown here is derived from an EMBL/GenBank/DDBJ whole genome shotgun (WGS) entry which is preliminary data.</text>
</comment>
<sequence>MKTPIFIARRCFWRSFRNKHHIFLCYVRVELYMTTLGVDWKNKLWTERSVEQPRITTITDAEELNETKGQMLTVTENNLACCPKSPTRGPDPQPGKADCHRAPKPTGEDNVPASN</sequence>
<keyword evidence="3" id="KW-1185">Reference proteome</keyword>
<protein>
    <submittedName>
        <fullName evidence="2">Uncharacterized protein</fullName>
    </submittedName>
</protein>